<gene>
    <name evidence="1" type="ORF">UY20_C0001G0018</name>
</gene>
<dbReference type="Proteomes" id="UP000034403">
    <property type="component" value="Unassembled WGS sequence"/>
</dbReference>
<dbReference type="EMBL" id="LCPC01000001">
    <property type="protein sequence ID" value="KKU90167.1"/>
    <property type="molecule type" value="Genomic_DNA"/>
</dbReference>
<proteinExistence type="predicted"/>
<reference evidence="1 2" key="1">
    <citation type="journal article" date="2015" name="Nature">
        <title>rRNA introns, odd ribosomes, and small enigmatic genomes across a large radiation of phyla.</title>
        <authorList>
            <person name="Brown C.T."/>
            <person name="Hug L.A."/>
            <person name="Thomas B.C."/>
            <person name="Sharon I."/>
            <person name="Castelle C.J."/>
            <person name="Singh A."/>
            <person name="Wilkins M.J."/>
            <person name="Williams K.H."/>
            <person name="Banfield J.F."/>
        </authorList>
    </citation>
    <scope>NUCLEOTIDE SEQUENCE [LARGE SCALE GENOMIC DNA]</scope>
</reference>
<name>A0A0G1U7U2_9BACT</name>
<protein>
    <submittedName>
        <fullName evidence="1">Uncharacterized protein</fullName>
    </submittedName>
</protein>
<organism evidence="1 2">
    <name type="scientific">Candidatus Yanofskybacteria bacterium GW2011_GWA1_48_10</name>
    <dbReference type="NCBI Taxonomy" id="1619022"/>
    <lineage>
        <taxon>Bacteria</taxon>
        <taxon>Candidatus Yanofskyibacteriota</taxon>
    </lineage>
</organism>
<evidence type="ECO:0000313" key="1">
    <source>
        <dbReference type="EMBL" id="KKU90167.1"/>
    </source>
</evidence>
<accession>A0A0G1U7U2</accession>
<dbReference type="AlphaFoldDB" id="A0A0G1U7U2"/>
<sequence length="301" mass="35333">MSYKKKKFKKSRLNQLRYKAGLVKTALLKAVSALFQRTSEMRLKQTVKLLEFLRQQSRFVRLNNKKIDEWVDGYVDDCILNGRPVEILTQWCISKDLEQRYQAQGQKFRATIAEAELFRKEIPRVIEKFKENGVAVNWWITLNRSYLDSGRISVAVENEYRALIEELIRENKLNDVTIFNWEDDVLGKRPEPEAQVMTRIEDFISKSAFDLELARHSAWAREEAGLIQTDSELERDVRFQIACEVEEGRFLVSSESPFPNGKFILVPLEVPERYIFFSVMAPDFQKRITPILKSYPWRVGP</sequence>
<comment type="caution">
    <text evidence="1">The sequence shown here is derived from an EMBL/GenBank/DDBJ whole genome shotgun (WGS) entry which is preliminary data.</text>
</comment>
<evidence type="ECO:0000313" key="2">
    <source>
        <dbReference type="Proteomes" id="UP000034403"/>
    </source>
</evidence>